<evidence type="ECO:0000313" key="1">
    <source>
        <dbReference type="EnsemblMetazoa" id="Aqu2.1.35736_001"/>
    </source>
</evidence>
<reference evidence="1" key="1">
    <citation type="submission" date="2017-05" db="UniProtKB">
        <authorList>
            <consortium name="EnsemblMetazoa"/>
        </authorList>
    </citation>
    <scope>IDENTIFICATION</scope>
</reference>
<dbReference type="eggNOG" id="ENOG502QQ65">
    <property type="taxonomic scope" value="Eukaryota"/>
</dbReference>
<dbReference type="OrthoDB" id="6142015at2759"/>
<proteinExistence type="predicted"/>
<evidence type="ECO:0008006" key="2">
    <source>
        <dbReference type="Google" id="ProtNLM"/>
    </source>
</evidence>
<protein>
    <recommendedName>
        <fullName evidence="2">CBM20 domain-containing protein</fullName>
    </recommendedName>
</protein>
<accession>A0A1X7V6W5</accession>
<sequence>MSSSARDCVSCKKLLIPPTANFCAYCGAPQAQPGHSLEEEDSPTKELCCLMPQDFDELENDKKQKTQLFPNLSKVLLPVLDVPREKSVKVQFNAVIPLTLWEWEEGKSSVYMRFGHRDIGSWNRDIGPCTLYRGVGNGLFVVEYKISLDYEFLKDNQNGLSYKYVVYSQRSNSIGHQFEFLHGAPPFESIDNNRLLRIPQDKLKPGGYHRQFDAVILPDVKSNETKSIDNKRWKYFDSSNLSAFVIPSPAHFKDCLTVSVFNGSSTKEKKYSGFLKDLTLKIVLDALLYYLSVDLKEDAHVITVINALPLYHFLSGLSVPNQISLKEAPCILNLVALNTLIEKNPKAKKFNEETNEFNEETNDQLSLCQKLRHTIQGLLMDWVMCPDVVGVLGKYLTLEFPAKDIKNELDALILALVNDRISNIPTTHLIVDAFVYVETQKGIHNSLRNIFFTKACDTLGVKISTETKRLSSNLVVELICELAKQSPTTLCSVGIPATVKSLDIFQATDDEIYVSSNGEIKKRKEEYRNSPGDFTLEKKKERSSVVAVEKEEKNFNQPNLKERDGDFNVIVPNLPTIQKHGVLYPLKNKTMRVQFNAVIQKDIWKWEEGRSEVYIRFGHKMLGDWELDIGPCILHRDAGNGFYVIRYDMSIDSDFIKSLRIGLPYKYTVYSPLVKVTKHQFEYLHGAPPYQGANANRLLKVPKEKLCPGGYYRQFDTMILPDTKVKTAKATFKRVWDFISRAEPDDPTAITLPIPTLMRSQCMEIHLQPIKDILLRGDFRNKLEVSTNGCVNLIRCAYLQWVEHRGGDYRWEIQDIGPFLMDLVEFFLVDLNKQRDSAYHTVTSAVFLNYCLHKLRKFYSVPISVDLCIKLLQTMNLSYINGEKELSFLMSLIGGLPETRTGIVNALVYCLRTIIASENPDNAIVVLKALPLYHFLCDLSVPYQKSCVPLNKITWGDTSLLIDKLLSTLQFKSGFVQKHKEDIQQLLQFDSKLLYIIPYICPWEDTVILCDMLPLELAIVWLIERLNLHSDTHYLRLSSVTDYKMNYCFKLPLANILKRIYEKKINNFDVLVWYSDATTFLYESFRDKINFSINAEILVESTISLYLHILFKAKMFQDQTNNQDTLCQRLTLSARELLMDWVARKDVIGGSFFGASLKYAGTIHQELRKENDELKFWKELLFIKFPANEMKNDFEAIVLELVSDRVSEIPSPELKINLFINVDHREEIADSFRNIFLTKAIEALDSMFSKRSMTQSIQRWATLLDLKSERVFKLISKIIEKRYPDFCRAQEMPFSDLLDWEMWPGILKISYAQVGKNTRELGEWRLIVTCAISKLETVCVNINSGGITITELNSIRAKQIQMNKLCEVIDESRIIDLQKSIEKRLKEFEHFEEYTMKLKYFLSHICNILTGQYNLMDELQKNYKDEKINKLCITVSDGSCRVVSFPDARPLDPCLDGFFIISSKYSSDIFNRLWHKRIIEQPAAVDSSKIYSIFWQPVLQSCTLLLKRLQSGDMTLLEVDDQFKNVYFHKLDKLEKDLINLQHAVDAINHSATGDINWIKNAVVHIGQYWDLCGYKVAAKAFLKIRDTLDLTGDFDIVEKVALKVSFTNTTLSTIDHSVVDAGRFLQEYATDPAKRECLEVFIECQNIVQWIRNKTKDLISLFNFVSSSVAGREGSMAADKLLFLYTVGSGFCPLIYKLSKDASCQKLQELCKTVWMALETAPYLPDLMKSCERDIDWYKSFKEKHKTKIN</sequence>
<organism evidence="1">
    <name type="scientific">Amphimedon queenslandica</name>
    <name type="common">Sponge</name>
    <dbReference type="NCBI Taxonomy" id="400682"/>
    <lineage>
        <taxon>Eukaryota</taxon>
        <taxon>Metazoa</taxon>
        <taxon>Porifera</taxon>
        <taxon>Demospongiae</taxon>
        <taxon>Heteroscleromorpha</taxon>
        <taxon>Haplosclerida</taxon>
        <taxon>Niphatidae</taxon>
        <taxon>Amphimedon</taxon>
    </lineage>
</organism>
<name>A0A1X7V6W5_AMPQE</name>
<dbReference type="EnsemblMetazoa" id="Aqu2.1.35736_001">
    <property type="protein sequence ID" value="Aqu2.1.35736_001"/>
    <property type="gene ID" value="Aqu2.1.35736"/>
</dbReference>
<dbReference type="InParanoid" id="A0A1X7V6W5"/>